<evidence type="ECO:0000313" key="3">
    <source>
        <dbReference type="Proteomes" id="UP000010471"/>
    </source>
</evidence>
<dbReference type="PANTHER" id="PTHR43179:SF7">
    <property type="entry name" value="RHAMNOSYLTRANSFERASE WBBL"/>
    <property type="match status" value="1"/>
</dbReference>
<dbReference type="InterPro" id="IPR029044">
    <property type="entry name" value="Nucleotide-diphossugar_trans"/>
</dbReference>
<dbReference type="Pfam" id="PF00535">
    <property type="entry name" value="Glycos_transf_2"/>
    <property type="match status" value="1"/>
</dbReference>
<dbReference type="HOGENOM" id="CLU_023845_4_1_3"/>
<dbReference type="PATRIC" id="fig|1173027.3.peg.5847"/>
<dbReference type="OrthoDB" id="9813495at2"/>
<accession>K9WMB9</accession>
<dbReference type="PANTHER" id="PTHR43179">
    <property type="entry name" value="RHAMNOSYLTRANSFERASE WBBL"/>
    <property type="match status" value="1"/>
</dbReference>
<dbReference type="Proteomes" id="UP000010471">
    <property type="component" value="Chromosome"/>
</dbReference>
<keyword evidence="2" id="KW-0808">Transferase</keyword>
<proteinExistence type="predicted"/>
<evidence type="ECO:0000313" key="2">
    <source>
        <dbReference type="EMBL" id="AFZ20924.1"/>
    </source>
</evidence>
<dbReference type="Gene3D" id="3.90.550.10">
    <property type="entry name" value="Spore Coat Polysaccharide Biosynthesis Protein SpsA, Chain A"/>
    <property type="match status" value="1"/>
</dbReference>
<keyword evidence="3" id="KW-1185">Reference proteome</keyword>
<dbReference type="eggNOG" id="COG1216">
    <property type="taxonomic scope" value="Bacteria"/>
</dbReference>
<gene>
    <name evidence="2" type="ORF">Mic7113_5275</name>
</gene>
<dbReference type="STRING" id="1173027.Mic7113_5275"/>
<name>K9WMB9_9CYAN</name>
<dbReference type="RefSeq" id="WP_015185057.1">
    <property type="nucleotide sequence ID" value="NC_019738.1"/>
</dbReference>
<evidence type="ECO:0000259" key="1">
    <source>
        <dbReference type="Pfam" id="PF00535"/>
    </source>
</evidence>
<reference evidence="2 3" key="1">
    <citation type="submission" date="2012-06" db="EMBL/GenBank/DDBJ databases">
        <title>Finished chromosome of genome of Microcoleus sp. PCC 7113.</title>
        <authorList>
            <consortium name="US DOE Joint Genome Institute"/>
            <person name="Gugger M."/>
            <person name="Coursin T."/>
            <person name="Rippka R."/>
            <person name="Tandeau De Marsac N."/>
            <person name="Huntemann M."/>
            <person name="Wei C.-L."/>
            <person name="Han J."/>
            <person name="Detter J.C."/>
            <person name="Han C."/>
            <person name="Tapia R."/>
            <person name="Chen A."/>
            <person name="Kyrpides N."/>
            <person name="Mavromatis K."/>
            <person name="Markowitz V."/>
            <person name="Szeto E."/>
            <person name="Ivanova N."/>
            <person name="Pagani I."/>
            <person name="Pati A."/>
            <person name="Goodwin L."/>
            <person name="Nordberg H.P."/>
            <person name="Cantor M.N."/>
            <person name="Hua S.X."/>
            <person name="Woyke T."/>
            <person name="Kerfeld C.A."/>
        </authorList>
    </citation>
    <scope>NUCLEOTIDE SEQUENCE [LARGE SCALE GENOMIC DNA]</scope>
    <source>
        <strain evidence="2 3">PCC 7113</strain>
    </source>
</reference>
<dbReference type="InterPro" id="IPR001173">
    <property type="entry name" value="Glyco_trans_2-like"/>
</dbReference>
<dbReference type="AlphaFoldDB" id="K9WMB9"/>
<dbReference type="EMBL" id="CP003630">
    <property type="protein sequence ID" value="AFZ20924.1"/>
    <property type="molecule type" value="Genomic_DNA"/>
</dbReference>
<protein>
    <submittedName>
        <fullName evidence="2">Putative glycosyltransferase</fullName>
    </submittedName>
</protein>
<feature type="domain" description="Glycosyltransferase 2-like" evidence="1">
    <location>
        <begin position="13"/>
        <end position="124"/>
    </location>
</feature>
<dbReference type="SUPFAM" id="SSF53448">
    <property type="entry name" value="Nucleotide-diphospho-sugar transferases"/>
    <property type="match status" value="1"/>
</dbReference>
<organism evidence="2 3">
    <name type="scientific">Allocoleopsis franciscana PCC 7113</name>
    <dbReference type="NCBI Taxonomy" id="1173027"/>
    <lineage>
        <taxon>Bacteria</taxon>
        <taxon>Bacillati</taxon>
        <taxon>Cyanobacteriota</taxon>
        <taxon>Cyanophyceae</taxon>
        <taxon>Coleofasciculales</taxon>
        <taxon>Coleofasciculaceae</taxon>
        <taxon>Allocoleopsis</taxon>
        <taxon>Allocoleopsis franciscana</taxon>
    </lineage>
</organism>
<dbReference type="GO" id="GO:0016740">
    <property type="term" value="F:transferase activity"/>
    <property type="evidence" value="ECO:0007669"/>
    <property type="project" value="UniProtKB-KW"/>
</dbReference>
<dbReference type="KEGG" id="mic:Mic7113_5275"/>
<sequence length="285" mass="32558">MIYFLTVNYYSTRLIARLIDSIPATQTIPHQIVVVNNSANDQELKDLYTESLQILDAQTNLGFGKACNLGLNWIYERNPNAIVWMINPDTYLPENTLKKVSPFFNAHPELSIVGTLIYTPAAELWFAGGQFIPKLGAILSTDLLSSHPDTAYVFCDWVSGCSLLINLRHFPECPQFDPAYFLYYEDFDFCRRYAMQGHQIAVTSQFAVVHEASAIANRNMTKKLKHSTYSYLLTLERYTNKAIFILRFLRLTLYSFILLLLKPQTALGKLAGISSYLFEKFSNDQ</sequence>